<feature type="compositionally biased region" description="Polar residues" evidence="1">
    <location>
        <begin position="386"/>
        <end position="400"/>
    </location>
</feature>
<sequence length="472" mass="52585">MISNDHSFARWSVVNILSATRRIRSPEIEEEESSITPEPEEESTRSQESEDEEPRHGGRAHEEPAKSPMRSPDSEEEPTRTREPEYRGSSQPYLFDIKQLHLLSNDIHTLRFDDTDLGRNSIAARYSLCYATFAYKTHSTVCFYNMKIMLLFECRKRTGRSKHVCKAVVNNGFARLCSLFEGEENVGNPLCVGIEPRHVWILDPLAAWFWGIIGIFIGFVLGLIGLVLLYKLCLKKKGFKIPFMKKTGDEKKDTKKDKIMGKALNLSKDSKASQDSKDTKNSKDSKDSKDTKTSKDTKNSKDSKDTKTSKTFKKIKDSKESKTASSDSKDTKSKKNFGPSKSIKGSKDKGSKDKALKEKTMKSMKKSKKLEKSKKGGKPSKLKPSQEQSTPVKSSPNTPKNSKEPTKGKPSAEVSKFKSSPTNTPKGSKEVVTPTKNNNKKKPSAEITPMKSSPGSSPVSPAGSKEAAKKKK</sequence>
<feature type="region of interest" description="Disordered" evidence="1">
    <location>
        <begin position="268"/>
        <end position="472"/>
    </location>
</feature>
<evidence type="ECO:0000313" key="3">
    <source>
        <dbReference type="EMBL" id="KAF1770790.1"/>
    </source>
</evidence>
<evidence type="ECO:0000256" key="1">
    <source>
        <dbReference type="SAM" id="MobiDB-lite"/>
    </source>
</evidence>
<comment type="caution">
    <text evidence="3">The sequence shown here is derived from an EMBL/GenBank/DDBJ whole genome shotgun (WGS) entry which is preliminary data.</text>
</comment>
<reference evidence="3 4" key="1">
    <citation type="submission" date="2019-12" db="EMBL/GenBank/DDBJ databases">
        <title>Chromosome-level assembly of the Caenorhabditis remanei genome.</title>
        <authorList>
            <person name="Teterina A.A."/>
            <person name="Willis J.H."/>
            <person name="Phillips P.C."/>
        </authorList>
    </citation>
    <scope>NUCLEOTIDE SEQUENCE [LARGE SCALE GENOMIC DNA]</scope>
    <source>
        <strain evidence="3 4">PX506</strain>
        <tissue evidence="3">Whole organism</tissue>
    </source>
</reference>
<dbReference type="EMBL" id="WUAV01000001">
    <property type="protein sequence ID" value="KAF1770790.1"/>
    <property type="molecule type" value="Genomic_DNA"/>
</dbReference>
<feature type="compositionally biased region" description="Low complexity" evidence="1">
    <location>
        <begin position="452"/>
        <end position="464"/>
    </location>
</feature>
<proteinExistence type="predicted"/>
<dbReference type="AlphaFoldDB" id="A0A6A5HRE2"/>
<feature type="compositionally biased region" description="Basic residues" evidence="1">
    <location>
        <begin position="362"/>
        <end position="381"/>
    </location>
</feature>
<keyword evidence="2" id="KW-0812">Transmembrane</keyword>
<feature type="compositionally biased region" description="Basic and acidic residues" evidence="1">
    <location>
        <begin position="77"/>
        <end position="86"/>
    </location>
</feature>
<dbReference type="KEGG" id="crq:GCK72_002613"/>
<protein>
    <submittedName>
        <fullName evidence="3">Uncharacterized protein</fullName>
    </submittedName>
</protein>
<feature type="compositionally biased region" description="Basic and acidic residues" evidence="1">
    <location>
        <begin position="345"/>
        <end position="361"/>
    </location>
</feature>
<evidence type="ECO:0000256" key="2">
    <source>
        <dbReference type="SAM" id="Phobius"/>
    </source>
</evidence>
<dbReference type="RefSeq" id="XP_053592160.1">
    <property type="nucleotide sequence ID" value="XM_053723515.1"/>
</dbReference>
<dbReference type="Proteomes" id="UP000483820">
    <property type="component" value="Chromosome I"/>
</dbReference>
<evidence type="ECO:0000313" key="4">
    <source>
        <dbReference type="Proteomes" id="UP000483820"/>
    </source>
</evidence>
<accession>A0A6A5HRE2</accession>
<dbReference type="GeneID" id="9809891"/>
<name>A0A6A5HRE2_CAERE</name>
<feature type="compositionally biased region" description="Basic and acidic residues" evidence="1">
    <location>
        <begin position="268"/>
        <end position="333"/>
    </location>
</feature>
<feature type="compositionally biased region" description="Polar residues" evidence="1">
    <location>
        <begin position="417"/>
        <end position="426"/>
    </location>
</feature>
<dbReference type="CTD" id="9809891"/>
<keyword evidence="2" id="KW-0472">Membrane</keyword>
<feature type="compositionally biased region" description="Basic and acidic residues" evidence="1">
    <location>
        <begin position="42"/>
        <end position="65"/>
    </location>
</feature>
<feature type="transmembrane region" description="Helical" evidence="2">
    <location>
        <begin position="207"/>
        <end position="230"/>
    </location>
</feature>
<gene>
    <name evidence="3" type="ORF">GCK72_002613</name>
</gene>
<feature type="region of interest" description="Disordered" evidence="1">
    <location>
        <begin position="22"/>
        <end position="88"/>
    </location>
</feature>
<feature type="compositionally biased region" description="Acidic residues" evidence="1">
    <location>
        <begin position="28"/>
        <end position="41"/>
    </location>
</feature>
<organism evidence="3 4">
    <name type="scientific">Caenorhabditis remanei</name>
    <name type="common">Caenorhabditis vulgaris</name>
    <dbReference type="NCBI Taxonomy" id="31234"/>
    <lineage>
        <taxon>Eukaryota</taxon>
        <taxon>Metazoa</taxon>
        <taxon>Ecdysozoa</taxon>
        <taxon>Nematoda</taxon>
        <taxon>Chromadorea</taxon>
        <taxon>Rhabditida</taxon>
        <taxon>Rhabditina</taxon>
        <taxon>Rhabditomorpha</taxon>
        <taxon>Rhabditoidea</taxon>
        <taxon>Rhabditidae</taxon>
        <taxon>Peloderinae</taxon>
        <taxon>Caenorhabditis</taxon>
    </lineage>
</organism>
<keyword evidence="2" id="KW-1133">Transmembrane helix</keyword>